<feature type="non-terminal residue" evidence="1">
    <location>
        <position position="77"/>
    </location>
</feature>
<dbReference type="EMBL" id="CAJDYZ010011263">
    <property type="protein sequence ID" value="CAD1479243.1"/>
    <property type="molecule type" value="Genomic_DNA"/>
</dbReference>
<comment type="caution">
    <text evidence="1">The sequence shown here is derived from an EMBL/GenBank/DDBJ whole genome shotgun (WGS) entry which is preliminary data.</text>
</comment>
<protein>
    <submittedName>
        <fullName evidence="1">Uncharacterized protein</fullName>
    </submittedName>
</protein>
<keyword evidence="2" id="KW-1185">Reference proteome</keyword>
<organism evidence="1 2">
    <name type="scientific">Heterotrigona itama</name>
    <dbReference type="NCBI Taxonomy" id="395501"/>
    <lineage>
        <taxon>Eukaryota</taxon>
        <taxon>Metazoa</taxon>
        <taxon>Ecdysozoa</taxon>
        <taxon>Arthropoda</taxon>
        <taxon>Hexapoda</taxon>
        <taxon>Insecta</taxon>
        <taxon>Pterygota</taxon>
        <taxon>Neoptera</taxon>
        <taxon>Endopterygota</taxon>
        <taxon>Hymenoptera</taxon>
        <taxon>Apocrita</taxon>
        <taxon>Aculeata</taxon>
        <taxon>Apoidea</taxon>
        <taxon>Anthophila</taxon>
        <taxon>Apidae</taxon>
        <taxon>Heterotrigona</taxon>
    </lineage>
</organism>
<sequence>LYQYMLCCLAISCATDGATFSTRIFYLMMELLTILQFNLLQKGRVYISTNIVNKFEQQSGIKVAKANLSYNCVHINK</sequence>
<name>A0A6V7HGA4_9HYME</name>
<feature type="non-terminal residue" evidence="1">
    <location>
        <position position="1"/>
    </location>
</feature>
<evidence type="ECO:0000313" key="2">
    <source>
        <dbReference type="Proteomes" id="UP000752696"/>
    </source>
</evidence>
<dbReference type="Proteomes" id="UP000752696">
    <property type="component" value="Unassembled WGS sequence"/>
</dbReference>
<dbReference type="AlphaFoldDB" id="A0A6V7HGA4"/>
<evidence type="ECO:0000313" key="1">
    <source>
        <dbReference type="EMBL" id="CAD1479243.1"/>
    </source>
</evidence>
<proteinExistence type="predicted"/>
<accession>A0A6V7HGA4</accession>
<gene>
    <name evidence="1" type="ORF">MHI_LOCUS847599</name>
</gene>
<reference evidence="1" key="1">
    <citation type="submission" date="2020-07" db="EMBL/GenBank/DDBJ databases">
        <authorList>
            <person name="Nazaruddin N."/>
        </authorList>
    </citation>
    <scope>NUCLEOTIDE SEQUENCE</scope>
</reference>